<dbReference type="InterPro" id="IPR050161">
    <property type="entry name" value="Siro_Cobalamin_biosynth"/>
</dbReference>
<dbReference type="InterPro" id="IPR014777">
    <property type="entry name" value="4pyrrole_Mease_sub1"/>
</dbReference>
<keyword evidence="8" id="KW-1185">Reference proteome</keyword>
<feature type="domain" description="Tetrapyrrole methylase" evidence="6">
    <location>
        <begin position="100"/>
        <end position="311"/>
    </location>
</feature>
<reference evidence="8" key="1">
    <citation type="journal article" date="2019" name="Int. J. Syst. Evol. Microbiol.">
        <title>The Global Catalogue of Microorganisms (GCM) 10K type strain sequencing project: providing services to taxonomists for standard genome sequencing and annotation.</title>
        <authorList>
            <consortium name="The Broad Institute Genomics Platform"/>
            <consortium name="The Broad Institute Genome Sequencing Center for Infectious Disease"/>
            <person name="Wu L."/>
            <person name="Ma J."/>
        </authorList>
    </citation>
    <scope>NUCLEOTIDE SEQUENCE [LARGE SCALE GENOMIC DNA]</scope>
    <source>
        <strain evidence="8">JCM 17738</strain>
    </source>
</reference>
<dbReference type="EMBL" id="BAABFX010000063">
    <property type="protein sequence ID" value="GAA4404234.1"/>
    <property type="molecule type" value="Genomic_DNA"/>
</dbReference>
<keyword evidence="3" id="KW-0808">Transferase</keyword>
<evidence type="ECO:0000256" key="1">
    <source>
        <dbReference type="ARBA" id="ARBA00012162"/>
    </source>
</evidence>
<evidence type="ECO:0000256" key="4">
    <source>
        <dbReference type="ARBA" id="ARBA00022691"/>
    </source>
</evidence>
<dbReference type="InterPro" id="IPR006366">
    <property type="entry name" value="CobA/CysG_C"/>
</dbReference>
<dbReference type="NCBIfam" id="TIGR01469">
    <property type="entry name" value="cobA_cysG_Cterm"/>
    <property type="match status" value="1"/>
</dbReference>
<dbReference type="EC" id="2.1.1.107" evidence="1"/>
<dbReference type="InterPro" id="IPR014776">
    <property type="entry name" value="4pyrrole_Mease_sub2"/>
</dbReference>
<name>A0ABP8KDP4_9MICO</name>
<keyword evidence="2" id="KW-0489">Methyltransferase</keyword>
<evidence type="ECO:0000256" key="5">
    <source>
        <dbReference type="ARBA" id="ARBA00023244"/>
    </source>
</evidence>
<protein>
    <recommendedName>
        <fullName evidence="1">uroporphyrinogen-III C-methyltransferase</fullName>
        <ecNumber evidence="1">2.1.1.107</ecNumber>
    </recommendedName>
</protein>
<dbReference type="PANTHER" id="PTHR45790">
    <property type="entry name" value="SIROHEME SYNTHASE-RELATED"/>
    <property type="match status" value="1"/>
</dbReference>
<dbReference type="Pfam" id="PF00590">
    <property type="entry name" value="TP_methylase"/>
    <property type="match status" value="1"/>
</dbReference>
<proteinExistence type="predicted"/>
<evidence type="ECO:0000259" key="6">
    <source>
        <dbReference type="Pfam" id="PF00590"/>
    </source>
</evidence>
<evidence type="ECO:0000313" key="8">
    <source>
        <dbReference type="Proteomes" id="UP001500390"/>
    </source>
</evidence>
<keyword evidence="5" id="KW-0627">Porphyrin biosynthesis</keyword>
<dbReference type="Proteomes" id="UP001500390">
    <property type="component" value="Unassembled WGS sequence"/>
</dbReference>
<gene>
    <name evidence="7" type="ORF">GCM10023153_34600</name>
</gene>
<evidence type="ECO:0000313" key="7">
    <source>
        <dbReference type="EMBL" id="GAA4404234.1"/>
    </source>
</evidence>
<evidence type="ECO:0000256" key="2">
    <source>
        <dbReference type="ARBA" id="ARBA00022603"/>
    </source>
</evidence>
<dbReference type="RefSeq" id="WP_159904241.1">
    <property type="nucleotide sequence ID" value="NZ_BAABFX010000063.1"/>
</dbReference>
<evidence type="ECO:0000256" key="3">
    <source>
        <dbReference type="ARBA" id="ARBA00022679"/>
    </source>
</evidence>
<accession>A0ABP8KDP4</accession>
<dbReference type="InterPro" id="IPR035996">
    <property type="entry name" value="4pyrrol_Methylase_sf"/>
</dbReference>
<dbReference type="NCBIfam" id="NF004790">
    <property type="entry name" value="PRK06136.1"/>
    <property type="match status" value="1"/>
</dbReference>
<comment type="caution">
    <text evidence="7">The sequence shown here is derived from an EMBL/GenBank/DDBJ whole genome shotgun (WGS) entry which is preliminary data.</text>
</comment>
<dbReference type="PANTHER" id="PTHR45790:SF3">
    <property type="entry name" value="S-ADENOSYL-L-METHIONINE-DEPENDENT UROPORPHYRINOGEN III METHYLTRANSFERASE, CHLOROPLASTIC"/>
    <property type="match status" value="1"/>
</dbReference>
<keyword evidence="4" id="KW-0949">S-adenosyl-L-methionine</keyword>
<organism evidence="7 8">
    <name type="scientific">Ornithinibacter aureus</name>
    <dbReference type="NCBI Taxonomy" id="622664"/>
    <lineage>
        <taxon>Bacteria</taxon>
        <taxon>Bacillati</taxon>
        <taxon>Actinomycetota</taxon>
        <taxon>Actinomycetes</taxon>
        <taxon>Micrococcales</taxon>
        <taxon>Intrasporangiaceae</taxon>
        <taxon>Ornithinibacter</taxon>
    </lineage>
</organism>
<sequence>MTLRLPLPDGTTPRVLVLEPGPRASETVQALLDQGARVDVRCAAPDARLRDLAGRHLIALRTDADLDLSAYDVVLRDPLREQGVELSPSSPSPATTSGHVVLVGGGPGPLGLLTLAGLDAIRSADVLVCDRLAPLAALEQARPDAEVVHVGKIPRGEFTPQEQINQILVDRALAGKTVVRLKGGDNFVFGRGGEEWNACVEAGLPVTVIPGVSSSIAVPGLAGVPLTHRHLTQGFVVVSGHVAPDDARSDVDWDALARLGLTIVVLMGVAALPVIAKRLISAGMDPSTPAASIADGGMTSQRQVRSTLAALPGAAAEQDIGAPAVTVIGPAVAALLPQTSV</sequence>
<dbReference type="Gene3D" id="3.30.950.10">
    <property type="entry name" value="Methyltransferase, Cobalt-precorrin-4 Transmethylase, Domain 2"/>
    <property type="match status" value="1"/>
</dbReference>
<dbReference type="InterPro" id="IPR000878">
    <property type="entry name" value="4pyrrol_Mease"/>
</dbReference>
<dbReference type="SUPFAM" id="SSF53790">
    <property type="entry name" value="Tetrapyrrole methylase"/>
    <property type="match status" value="1"/>
</dbReference>
<dbReference type="CDD" id="cd11642">
    <property type="entry name" value="SUMT"/>
    <property type="match status" value="1"/>
</dbReference>
<dbReference type="Gene3D" id="3.40.1010.10">
    <property type="entry name" value="Cobalt-precorrin-4 Transmethylase, Domain 1"/>
    <property type="match status" value="1"/>
</dbReference>